<protein>
    <submittedName>
        <fullName evidence="2">SH3-domain kinase binding protein 1, isoform CRA_g</fullName>
    </submittedName>
</protein>
<keyword evidence="2" id="KW-0808">Transferase</keyword>
<name>A6IPM8_RAT</name>
<reference evidence="2 3" key="1">
    <citation type="submission" date="2005-09" db="EMBL/GenBank/DDBJ databases">
        <authorList>
            <person name="Mural R.J."/>
            <person name="Li P.W."/>
            <person name="Adams M.D."/>
            <person name="Amanatides P.G."/>
            <person name="Baden-Tillson H."/>
            <person name="Barnstead M."/>
            <person name="Chin S.H."/>
            <person name="Dew I."/>
            <person name="Evans C.A."/>
            <person name="Ferriera S."/>
            <person name="Flanigan M."/>
            <person name="Fosler C."/>
            <person name="Glodek A."/>
            <person name="Gu Z."/>
            <person name="Holt R.A."/>
            <person name="Jennings D."/>
            <person name="Kraft C.L."/>
            <person name="Lu F."/>
            <person name="Nguyen T."/>
            <person name="Nusskern D.R."/>
            <person name="Pfannkoch C.M."/>
            <person name="Sitter C."/>
            <person name="Sutton G.G."/>
            <person name="Venter J.C."/>
            <person name="Wang Z."/>
            <person name="Woodage T."/>
            <person name="Zheng X.H."/>
            <person name="Zhong F."/>
        </authorList>
    </citation>
    <scope>NUCLEOTIDE SEQUENCE [LARGE SCALE GENOMIC DNA]</scope>
    <source>
        <strain>BN</strain>
        <strain evidence="3">Sprague-Dawley</strain>
    </source>
</reference>
<evidence type="ECO:0000313" key="2">
    <source>
        <dbReference type="EMBL" id="EDL96141.1"/>
    </source>
</evidence>
<evidence type="ECO:0000256" key="1">
    <source>
        <dbReference type="SAM" id="MobiDB-lite"/>
    </source>
</evidence>
<evidence type="ECO:0000313" key="3">
    <source>
        <dbReference type="Proteomes" id="UP000234681"/>
    </source>
</evidence>
<dbReference type="AlphaFoldDB" id="A6IPM8"/>
<dbReference type="RGD" id="620904">
    <property type="gene designation" value="Sh3kbp1"/>
</dbReference>
<dbReference type="GO" id="GO:0016301">
    <property type="term" value="F:kinase activity"/>
    <property type="evidence" value="ECO:0007669"/>
    <property type="project" value="UniProtKB-KW"/>
</dbReference>
<organism evidence="2 3">
    <name type="scientific">Rattus norvegicus</name>
    <name type="common">Rat</name>
    <dbReference type="NCBI Taxonomy" id="10116"/>
    <lineage>
        <taxon>Eukaryota</taxon>
        <taxon>Metazoa</taxon>
        <taxon>Chordata</taxon>
        <taxon>Craniata</taxon>
        <taxon>Vertebrata</taxon>
        <taxon>Euteleostomi</taxon>
        <taxon>Mammalia</taxon>
        <taxon>Eutheria</taxon>
        <taxon>Euarchontoglires</taxon>
        <taxon>Glires</taxon>
        <taxon>Rodentia</taxon>
        <taxon>Myomorpha</taxon>
        <taxon>Muroidea</taxon>
        <taxon>Muridae</taxon>
        <taxon>Murinae</taxon>
        <taxon>Rattus</taxon>
    </lineage>
</organism>
<sequence length="63" mass="6907">MGEEVSSGGKNISTEQASCGASQPRGSQTLWSFPLEWRNYNWEEVTSSYINPSCHRGAQDASP</sequence>
<gene>
    <name evidence="2 4" type="primary">Sh3kbp1</name>
    <name evidence="2" type="ORF">rCG_36333</name>
</gene>
<proteinExistence type="predicted"/>
<keyword evidence="2" id="KW-0418">Kinase</keyword>
<evidence type="ECO:0000313" key="4">
    <source>
        <dbReference type="RGD" id="620904"/>
    </source>
</evidence>
<feature type="region of interest" description="Disordered" evidence="1">
    <location>
        <begin position="1"/>
        <end position="26"/>
    </location>
</feature>
<dbReference type="EMBL" id="CH473966">
    <property type="protein sequence ID" value="EDL96141.1"/>
    <property type="molecule type" value="Genomic_DNA"/>
</dbReference>
<accession>A6IPM8</accession>
<dbReference type="Proteomes" id="UP000234681">
    <property type="component" value="Chromosome X"/>
</dbReference>
<feature type="compositionally biased region" description="Polar residues" evidence="1">
    <location>
        <begin position="8"/>
        <end position="26"/>
    </location>
</feature>